<evidence type="ECO:0000313" key="2">
    <source>
        <dbReference type="Ensembl" id="ENSMMOP00000018150.1"/>
    </source>
</evidence>
<proteinExistence type="predicted"/>
<reference evidence="2" key="2">
    <citation type="submission" date="2025-09" db="UniProtKB">
        <authorList>
            <consortium name="Ensembl"/>
        </authorList>
    </citation>
    <scope>IDENTIFICATION</scope>
</reference>
<dbReference type="Proteomes" id="UP000261620">
    <property type="component" value="Unplaced"/>
</dbReference>
<dbReference type="GO" id="GO:0006508">
    <property type="term" value="P:proteolysis"/>
    <property type="evidence" value="ECO:0007669"/>
    <property type="project" value="InterPro"/>
</dbReference>
<dbReference type="PANTHER" id="PTHR11905">
    <property type="entry name" value="ADAM A DISINTEGRIN AND METALLOPROTEASE DOMAIN"/>
    <property type="match status" value="1"/>
</dbReference>
<protein>
    <recommendedName>
        <fullName evidence="1">Peptidase M12B domain-containing protein</fullName>
    </recommendedName>
</protein>
<accession>A0A3Q4BFY2</accession>
<evidence type="ECO:0000313" key="3">
    <source>
        <dbReference type="Proteomes" id="UP000261620"/>
    </source>
</evidence>
<reference evidence="2" key="1">
    <citation type="submission" date="2025-08" db="UniProtKB">
        <authorList>
            <consortium name="Ensembl"/>
        </authorList>
    </citation>
    <scope>IDENTIFICATION</scope>
</reference>
<dbReference type="Ensembl" id="ENSMMOT00000018444.1">
    <property type="protein sequence ID" value="ENSMMOP00000018150.1"/>
    <property type="gene ID" value="ENSMMOG00000013742.1"/>
</dbReference>
<evidence type="ECO:0000259" key="1">
    <source>
        <dbReference type="Pfam" id="PF01421"/>
    </source>
</evidence>
<name>A0A3Q4BFY2_MOLML</name>
<dbReference type="GO" id="GO:0004222">
    <property type="term" value="F:metalloendopeptidase activity"/>
    <property type="evidence" value="ECO:0007669"/>
    <property type="project" value="InterPro"/>
</dbReference>
<organism evidence="2 3">
    <name type="scientific">Mola mola</name>
    <name type="common">Ocean sunfish</name>
    <name type="synonym">Tetraodon mola</name>
    <dbReference type="NCBI Taxonomy" id="94237"/>
    <lineage>
        <taxon>Eukaryota</taxon>
        <taxon>Metazoa</taxon>
        <taxon>Chordata</taxon>
        <taxon>Craniata</taxon>
        <taxon>Vertebrata</taxon>
        <taxon>Euteleostomi</taxon>
        <taxon>Actinopterygii</taxon>
        <taxon>Neopterygii</taxon>
        <taxon>Teleostei</taxon>
        <taxon>Neoteleostei</taxon>
        <taxon>Acanthomorphata</taxon>
        <taxon>Eupercaria</taxon>
        <taxon>Tetraodontiformes</taxon>
        <taxon>Molidae</taxon>
        <taxon>Mola</taxon>
    </lineage>
</organism>
<dbReference type="GO" id="GO:0005886">
    <property type="term" value="C:plasma membrane"/>
    <property type="evidence" value="ECO:0007669"/>
    <property type="project" value="TreeGrafter"/>
</dbReference>
<dbReference type="Pfam" id="PF01421">
    <property type="entry name" value="Reprolysin"/>
    <property type="match status" value="1"/>
</dbReference>
<dbReference type="PANTHER" id="PTHR11905:SF136">
    <property type="entry name" value="DISINTEGRIN AND METALLOPROTEINASE DOMAIN-CONTAINING PROTEIN 9"/>
    <property type="match status" value="1"/>
</dbReference>
<feature type="domain" description="Peptidase M12B" evidence="1">
    <location>
        <begin position="159"/>
        <end position="194"/>
    </location>
</feature>
<sequence>GLTSFPGIFTELDIKLSEYSIVHPKPIHRWKRNINSQSKHLLSCVYPNQKYGEDIRSYALNINNRTHYIHLQKNSICYALLLCRGVILLQNEIYGLEPVPQSSTSEHLLYLLKDIQSEPVACGVVHEDASSTRSHKPFEPGQSLTSLLRRKRNLPQTNYVELVLVVDNARYNFKKKNETAVREEMVGMANLLDGVRN</sequence>
<keyword evidence="3" id="KW-1185">Reference proteome</keyword>
<dbReference type="AlphaFoldDB" id="A0A3Q4BFY2"/>
<dbReference type="InterPro" id="IPR001590">
    <property type="entry name" value="Peptidase_M12B"/>
</dbReference>